<dbReference type="Proteomes" id="UP001196413">
    <property type="component" value="Unassembled WGS sequence"/>
</dbReference>
<accession>A0AAD5QMZ0</accession>
<comment type="caution">
    <text evidence="1">The sequence shown here is derived from an EMBL/GenBank/DDBJ whole genome shotgun (WGS) entry which is preliminary data.</text>
</comment>
<keyword evidence="2" id="KW-1185">Reference proteome</keyword>
<sequence length="82" mass="9318">MDDDREKTRRVEDVLGSAQFVTTDCPSKIARTTIFQYIFFTTLTPGKILLLSFAIHIVDQPSVSITNASQKLQIFMFMITSK</sequence>
<evidence type="ECO:0000313" key="1">
    <source>
        <dbReference type="EMBL" id="KAJ1356232.1"/>
    </source>
</evidence>
<proteinExistence type="predicted"/>
<evidence type="ECO:0000313" key="2">
    <source>
        <dbReference type="Proteomes" id="UP001196413"/>
    </source>
</evidence>
<gene>
    <name evidence="1" type="ORF">KIN20_013908</name>
</gene>
<name>A0AAD5QMZ0_PARTN</name>
<reference evidence="1" key="1">
    <citation type="submission" date="2021-06" db="EMBL/GenBank/DDBJ databases">
        <title>Parelaphostrongylus tenuis whole genome reference sequence.</title>
        <authorList>
            <person name="Garwood T.J."/>
            <person name="Larsen P.A."/>
            <person name="Fountain-Jones N.M."/>
            <person name="Garbe J.R."/>
            <person name="Macchietto M.G."/>
            <person name="Kania S.A."/>
            <person name="Gerhold R.W."/>
            <person name="Richards J.E."/>
            <person name="Wolf T.M."/>
        </authorList>
    </citation>
    <scope>NUCLEOTIDE SEQUENCE</scope>
    <source>
        <strain evidence="1">MNPRO001-30</strain>
        <tissue evidence="1">Meninges</tissue>
    </source>
</reference>
<organism evidence="1 2">
    <name type="scientific">Parelaphostrongylus tenuis</name>
    <name type="common">Meningeal worm</name>
    <dbReference type="NCBI Taxonomy" id="148309"/>
    <lineage>
        <taxon>Eukaryota</taxon>
        <taxon>Metazoa</taxon>
        <taxon>Ecdysozoa</taxon>
        <taxon>Nematoda</taxon>
        <taxon>Chromadorea</taxon>
        <taxon>Rhabditida</taxon>
        <taxon>Rhabditina</taxon>
        <taxon>Rhabditomorpha</taxon>
        <taxon>Strongyloidea</taxon>
        <taxon>Metastrongylidae</taxon>
        <taxon>Parelaphostrongylus</taxon>
    </lineage>
</organism>
<dbReference type="AlphaFoldDB" id="A0AAD5QMZ0"/>
<dbReference type="EMBL" id="JAHQIW010002748">
    <property type="protein sequence ID" value="KAJ1356232.1"/>
    <property type="molecule type" value="Genomic_DNA"/>
</dbReference>
<protein>
    <submittedName>
        <fullName evidence="1">Uncharacterized protein</fullName>
    </submittedName>
</protein>